<dbReference type="UCSC" id="Y37A1B.4">
    <property type="organism name" value="c. elegans"/>
</dbReference>
<evidence type="ECO:0000313" key="3">
    <source>
        <dbReference type="WormBase" id="Y37A1B.4"/>
    </source>
</evidence>
<name>Q9XXG0_CAEEL</name>
<dbReference type="InParanoid" id="Q9XXG0"/>
<dbReference type="EMBL" id="BX284604">
    <property type="protein sequence ID" value="CAA19489.3"/>
    <property type="molecule type" value="Genomic_DNA"/>
</dbReference>
<dbReference type="PaxDb" id="6239-Y37A1B.4"/>
<reference evidence="1 2" key="1">
    <citation type="journal article" date="1998" name="Science">
        <title>Genome sequence of the nematode C. elegans: a platform for investigating biology.</title>
        <authorList>
            <consortium name="The C. elegans sequencing consortium"/>
            <person name="Sulson J.E."/>
            <person name="Waterston R."/>
        </authorList>
    </citation>
    <scope>NUCLEOTIDE SEQUENCE [LARGE SCALE GENOMIC DNA]</scope>
    <source>
        <strain evidence="1 2">Bristol N2</strain>
    </source>
</reference>
<sequence length="124" mass="14714">MQQFGIKYLELQSFVRGLENEFERKEIEKKNSEFGTKTRLEEHWKYELVADMVKAEFGLYSATGGRVLVWLEQIHVQPLELLSTDERIRRQSIGVTILWNNILVMIQCDGNILPQKHQGFYRFH</sequence>
<dbReference type="Proteomes" id="UP000001940">
    <property type="component" value="Chromosome IV"/>
</dbReference>
<dbReference type="SMR" id="Q9XXG0"/>
<dbReference type="WormBase" id="Y37A1B.4">
    <property type="protein sequence ID" value="CE43528"/>
    <property type="gene ID" value="WBGene00012537"/>
</dbReference>
<dbReference type="GeneID" id="189600"/>
<dbReference type="STRING" id="6239.Y37A1B.4.1"/>
<gene>
    <name evidence="1" type="ORF">CELE_Y37A1B.4</name>
    <name evidence="1 3" type="ORF">Y37A1B.4</name>
</gene>
<evidence type="ECO:0000313" key="1">
    <source>
        <dbReference type="EMBL" id="CAA19489.3"/>
    </source>
</evidence>
<evidence type="ECO:0000313" key="2">
    <source>
        <dbReference type="Proteomes" id="UP000001940"/>
    </source>
</evidence>
<dbReference type="KEGG" id="cel:CELE_Y37A1B.4"/>
<dbReference type="AlphaFoldDB" id="Q9XXG0"/>
<accession>Q9XXG0</accession>
<dbReference type="HOGENOM" id="CLU_2005955_0_0_1"/>
<proteinExistence type="predicted"/>
<keyword evidence="2" id="KW-1185">Reference proteome</keyword>
<dbReference type="CTD" id="189600"/>
<protein>
    <submittedName>
        <fullName evidence="1">Transposase</fullName>
    </submittedName>
</protein>
<organism evidence="1 2">
    <name type="scientific">Caenorhabditis elegans</name>
    <dbReference type="NCBI Taxonomy" id="6239"/>
    <lineage>
        <taxon>Eukaryota</taxon>
        <taxon>Metazoa</taxon>
        <taxon>Ecdysozoa</taxon>
        <taxon>Nematoda</taxon>
        <taxon>Chromadorea</taxon>
        <taxon>Rhabditida</taxon>
        <taxon>Rhabditina</taxon>
        <taxon>Rhabditomorpha</taxon>
        <taxon>Rhabditoidea</taxon>
        <taxon>Rhabditidae</taxon>
        <taxon>Peloderinae</taxon>
        <taxon>Caenorhabditis</taxon>
    </lineage>
</organism>
<dbReference type="AGR" id="WB:WBGene00012537"/>
<dbReference type="RefSeq" id="NP_502692.3">
    <property type="nucleotide sequence ID" value="NM_070291.3"/>
</dbReference>